<dbReference type="CDD" id="cd00063">
    <property type="entry name" value="FN3"/>
    <property type="match status" value="1"/>
</dbReference>
<keyword evidence="5 8" id="KW-0472">Membrane</keyword>
<dbReference type="PANTHER" id="PTHR23037:SF46">
    <property type="entry name" value="INTERLEUKIN 5 RECEPTOR SUBUNIT ALPHA"/>
    <property type="match status" value="1"/>
</dbReference>
<reference evidence="10" key="3">
    <citation type="submission" date="2025-09" db="UniProtKB">
        <authorList>
            <consortium name="Ensembl"/>
        </authorList>
    </citation>
    <scope>IDENTIFICATION</scope>
</reference>
<gene>
    <name evidence="10" type="primary">LOC103278321</name>
</gene>
<keyword evidence="2 8" id="KW-0812">Transmembrane</keyword>
<dbReference type="PROSITE" id="PS50853">
    <property type="entry name" value="FN3"/>
    <property type="match status" value="1"/>
</dbReference>
<evidence type="ECO:0000313" key="11">
    <source>
        <dbReference type="Proteomes" id="UP000001646"/>
    </source>
</evidence>
<dbReference type="AlphaFoldDB" id="A0A803TPC0"/>
<keyword evidence="11" id="KW-1185">Reference proteome</keyword>
<dbReference type="GO" id="GO:0004896">
    <property type="term" value="F:cytokine receptor activity"/>
    <property type="evidence" value="ECO:0007669"/>
    <property type="project" value="InterPro"/>
</dbReference>
<dbReference type="InterPro" id="IPR013783">
    <property type="entry name" value="Ig-like_fold"/>
</dbReference>
<dbReference type="GeneTree" id="ENSGT00520000055993"/>
<dbReference type="PROSITE" id="PS01356">
    <property type="entry name" value="HEMATOPO_REC_S_F2"/>
    <property type="match status" value="1"/>
</dbReference>
<keyword evidence="6" id="KW-0675">Receptor</keyword>
<reference evidence="10 11" key="1">
    <citation type="submission" date="2009-12" db="EMBL/GenBank/DDBJ databases">
        <title>The Genome Sequence of Anolis carolinensis (Green Anole Lizard).</title>
        <authorList>
            <consortium name="The Genome Sequencing Platform"/>
            <person name="Di Palma F."/>
            <person name="Alfoldi J."/>
            <person name="Heiman D."/>
            <person name="Young S."/>
            <person name="Grabherr M."/>
            <person name="Johnson J."/>
            <person name="Lander E.S."/>
            <person name="Lindblad-Toh K."/>
        </authorList>
    </citation>
    <scope>NUCLEOTIDE SEQUENCE [LARGE SCALE GENOMIC DNA]</scope>
    <source>
        <strain evidence="10 11">JBL SC #1</strain>
    </source>
</reference>
<dbReference type="Proteomes" id="UP000001646">
    <property type="component" value="Chromosome 3"/>
</dbReference>
<dbReference type="InterPro" id="IPR003961">
    <property type="entry name" value="FN3_dom"/>
</dbReference>
<dbReference type="GO" id="GO:0016020">
    <property type="term" value="C:membrane"/>
    <property type="evidence" value="ECO:0007669"/>
    <property type="project" value="UniProtKB-SubCell"/>
</dbReference>
<evidence type="ECO:0000256" key="3">
    <source>
        <dbReference type="ARBA" id="ARBA00022729"/>
    </source>
</evidence>
<evidence type="ECO:0000256" key="4">
    <source>
        <dbReference type="ARBA" id="ARBA00022989"/>
    </source>
</evidence>
<evidence type="ECO:0000313" key="10">
    <source>
        <dbReference type="Ensembl" id="ENSACAP00000037060.1"/>
    </source>
</evidence>
<feature type="transmembrane region" description="Helical" evidence="8">
    <location>
        <begin position="237"/>
        <end position="257"/>
    </location>
</feature>
<reference evidence="10" key="2">
    <citation type="submission" date="2025-08" db="UniProtKB">
        <authorList>
            <consortium name="Ensembl"/>
        </authorList>
    </citation>
    <scope>IDENTIFICATION</scope>
</reference>
<feature type="transmembrane region" description="Helical" evidence="8">
    <location>
        <begin position="7"/>
        <end position="24"/>
    </location>
</feature>
<evidence type="ECO:0000256" key="5">
    <source>
        <dbReference type="ARBA" id="ARBA00023136"/>
    </source>
</evidence>
<sequence length="334" mass="38521">MAANLQCIYIIWLIVLCSILHFAFPNEKGTDRTSAQNFSCVVKSYTFKGPSMNCTWKAGKEAPKDTQYFLWLKYNTDEEIECPHYISDKFGRHIGCYFLNVTVNGDRVDLTVNGSSEESPIQPSSHSPQPYLLEKLGPPRNITVNCEEQLYCTVKWKPPPSSLRVKPDCFRYQIKDEIRNTYQNITEQVSFKNYSKGVRQRLRIRTRKQITCPLTDEFGEWSEPIEFGTDPSPFPTMLFIFVLAGTIIISLALVLACKRSHAWKKIIAPVPQPKDILKQYEKNMEKACMDPLSTTAEDEKITLVEDMTVNKEILFYISEAMLNAFWFQIINYQS</sequence>
<evidence type="ECO:0000256" key="8">
    <source>
        <dbReference type="SAM" id="Phobius"/>
    </source>
</evidence>
<protein>
    <recommendedName>
        <fullName evidence="9">Fibronectin type-III domain-containing protein</fullName>
    </recommendedName>
</protein>
<keyword evidence="3" id="KW-0732">Signal</keyword>
<dbReference type="InterPro" id="IPR003532">
    <property type="entry name" value="Short_hematopoietin_rcpt_2_CS"/>
</dbReference>
<dbReference type="InterPro" id="IPR015321">
    <property type="entry name" value="TypeI_recpt_CBD"/>
</dbReference>
<name>A0A803TPC0_ANOCA</name>
<comment type="subcellular location">
    <subcellularLocation>
        <location evidence="1">Membrane</location>
        <topology evidence="1">Single-pass type I membrane protein</topology>
    </subcellularLocation>
</comment>
<evidence type="ECO:0000256" key="1">
    <source>
        <dbReference type="ARBA" id="ARBA00004479"/>
    </source>
</evidence>
<dbReference type="InterPro" id="IPR036116">
    <property type="entry name" value="FN3_sf"/>
</dbReference>
<evidence type="ECO:0000256" key="2">
    <source>
        <dbReference type="ARBA" id="ARBA00022692"/>
    </source>
</evidence>
<keyword evidence="4 8" id="KW-1133">Transmembrane helix</keyword>
<evidence type="ECO:0000256" key="7">
    <source>
        <dbReference type="ARBA" id="ARBA00023180"/>
    </source>
</evidence>
<evidence type="ECO:0000259" key="9">
    <source>
        <dbReference type="PROSITE" id="PS50853"/>
    </source>
</evidence>
<dbReference type="InParanoid" id="A0A803TPC0"/>
<keyword evidence="7" id="KW-0325">Glycoprotein</keyword>
<proteinExistence type="predicted"/>
<dbReference type="Ensembl" id="ENSACAT00000039127.1">
    <property type="protein sequence ID" value="ENSACAP00000037060.1"/>
    <property type="gene ID" value="ENSACAG00000036666.1"/>
</dbReference>
<dbReference type="Gene3D" id="2.60.40.10">
    <property type="entry name" value="Immunoglobulins"/>
    <property type="match status" value="2"/>
</dbReference>
<organism evidence="10 11">
    <name type="scientific">Anolis carolinensis</name>
    <name type="common">Green anole</name>
    <name type="synonym">American chameleon</name>
    <dbReference type="NCBI Taxonomy" id="28377"/>
    <lineage>
        <taxon>Eukaryota</taxon>
        <taxon>Metazoa</taxon>
        <taxon>Chordata</taxon>
        <taxon>Craniata</taxon>
        <taxon>Vertebrata</taxon>
        <taxon>Euteleostomi</taxon>
        <taxon>Lepidosauria</taxon>
        <taxon>Squamata</taxon>
        <taxon>Bifurcata</taxon>
        <taxon>Unidentata</taxon>
        <taxon>Episquamata</taxon>
        <taxon>Toxicofera</taxon>
        <taxon>Iguania</taxon>
        <taxon>Dactyloidae</taxon>
        <taxon>Anolis</taxon>
    </lineage>
</organism>
<dbReference type="Pfam" id="PF09240">
    <property type="entry name" value="IL6Ra-bind"/>
    <property type="match status" value="1"/>
</dbReference>
<feature type="domain" description="Fibronectin type-III" evidence="9">
    <location>
        <begin position="138"/>
        <end position="232"/>
    </location>
</feature>
<dbReference type="PANTHER" id="PTHR23037">
    <property type="entry name" value="CYTOKINE RECEPTOR"/>
    <property type="match status" value="1"/>
</dbReference>
<evidence type="ECO:0000256" key="6">
    <source>
        <dbReference type="ARBA" id="ARBA00023170"/>
    </source>
</evidence>
<dbReference type="SUPFAM" id="SSF49265">
    <property type="entry name" value="Fibronectin type III"/>
    <property type="match status" value="2"/>
</dbReference>
<accession>A0A803TPC0</accession>